<dbReference type="FunFam" id="1.10.640.10:FF:000013">
    <property type="entry name" value="Thyroid peroxidase"/>
    <property type="match status" value="1"/>
</dbReference>
<evidence type="ECO:0000256" key="26">
    <source>
        <dbReference type="ARBA" id="ARBA00048250"/>
    </source>
</evidence>
<keyword evidence="22" id="KW-1015">Disulfide bond</keyword>
<dbReference type="GO" id="GO:0020037">
    <property type="term" value="F:heme binding"/>
    <property type="evidence" value="ECO:0007669"/>
    <property type="project" value="InterPro"/>
</dbReference>
<dbReference type="EC" id="1.11.1.8" evidence="7"/>
<dbReference type="Proteomes" id="UP000550707">
    <property type="component" value="Unassembled WGS sequence"/>
</dbReference>
<accession>A0A7J8E522</accession>
<evidence type="ECO:0000256" key="13">
    <source>
        <dbReference type="ARBA" id="ARBA00022659"/>
    </source>
</evidence>
<keyword evidence="18 34" id="KW-1133">Transmembrane helix</keyword>
<dbReference type="InterPro" id="IPR000152">
    <property type="entry name" value="EGF-type_Asp/Asn_hydroxyl_site"/>
</dbReference>
<dbReference type="EMBL" id="JACASF010000015">
    <property type="protein sequence ID" value="KAF6430431.1"/>
    <property type="molecule type" value="Genomic_DNA"/>
</dbReference>
<evidence type="ECO:0000256" key="31">
    <source>
        <dbReference type="PROSITE-ProRule" id="PRU00076"/>
    </source>
</evidence>
<evidence type="ECO:0000256" key="17">
    <source>
        <dbReference type="ARBA" id="ARBA00022837"/>
    </source>
</evidence>
<dbReference type="GO" id="GO:0016020">
    <property type="term" value="C:membrane"/>
    <property type="evidence" value="ECO:0007669"/>
    <property type="project" value="UniProtKB-SubCell"/>
</dbReference>
<dbReference type="InterPro" id="IPR019791">
    <property type="entry name" value="Haem_peroxidase_animal"/>
</dbReference>
<dbReference type="SMART" id="SM00032">
    <property type="entry name" value="CCP"/>
    <property type="match status" value="1"/>
</dbReference>
<dbReference type="InterPro" id="IPR035976">
    <property type="entry name" value="Sushi/SCR/CCP_sf"/>
</dbReference>
<evidence type="ECO:0000256" key="35">
    <source>
        <dbReference type="SAM" id="SignalP"/>
    </source>
</evidence>
<keyword evidence="13 32" id="KW-0768">Sushi</keyword>
<gene>
    <name evidence="38" type="ORF">HJG59_018659</name>
</gene>
<proteinExistence type="inferred from homology"/>
<comment type="catalytic activity">
    <reaction evidence="26">
        <text>[thyroglobulin]-3-iodo-L-tyrosine + [thyroglobulin]-3,5-diiodo-L-tyrosine + H2O2 = [thyroglobulin]-3,3',5-triiodo-L-thyronine + [thyroglobulin]-dehydroalanine + 2 H2O</text>
        <dbReference type="Rhea" id="RHEA:48968"/>
        <dbReference type="Rhea" id="RHEA-COMP:12275"/>
        <dbReference type="Rhea" id="RHEA-COMP:12276"/>
        <dbReference type="Rhea" id="RHEA-COMP:12278"/>
        <dbReference type="Rhea" id="RHEA-COMP:12279"/>
        <dbReference type="ChEBI" id="CHEBI:15377"/>
        <dbReference type="ChEBI" id="CHEBI:16240"/>
        <dbReference type="ChEBI" id="CHEBI:90870"/>
        <dbReference type="ChEBI" id="CHEBI:90871"/>
        <dbReference type="ChEBI" id="CHEBI:90873"/>
        <dbReference type="ChEBI" id="CHEBI:90874"/>
        <dbReference type="EC" id="1.11.1.8"/>
    </reaction>
</comment>
<dbReference type="CDD" id="cd00054">
    <property type="entry name" value="EGF_CA"/>
    <property type="match status" value="1"/>
</dbReference>
<keyword evidence="12 30" id="KW-0349">Heme</keyword>
<comment type="pathway">
    <text evidence="4">Hormone biosynthesis; thyroid hormone biosynthesis.</text>
</comment>
<dbReference type="Gene3D" id="1.10.640.10">
    <property type="entry name" value="Haem peroxidase domain superfamily, animal type"/>
    <property type="match status" value="1"/>
</dbReference>
<reference evidence="38 39" key="1">
    <citation type="journal article" date="2020" name="Nature">
        <title>Six reference-quality genomes reveal evolution of bat adaptations.</title>
        <authorList>
            <person name="Jebb D."/>
            <person name="Huang Z."/>
            <person name="Pippel M."/>
            <person name="Hughes G.M."/>
            <person name="Lavrichenko K."/>
            <person name="Devanna P."/>
            <person name="Winkler S."/>
            <person name="Jermiin L.S."/>
            <person name="Skirmuntt E.C."/>
            <person name="Katzourakis A."/>
            <person name="Burkitt-Gray L."/>
            <person name="Ray D.A."/>
            <person name="Sullivan K.A.M."/>
            <person name="Roscito J.G."/>
            <person name="Kirilenko B.M."/>
            <person name="Davalos L.M."/>
            <person name="Corthals A.P."/>
            <person name="Power M.L."/>
            <person name="Jones G."/>
            <person name="Ransome R.D."/>
            <person name="Dechmann D.K.N."/>
            <person name="Locatelli A.G."/>
            <person name="Puechmaille S.J."/>
            <person name="Fedrigo O."/>
            <person name="Jarvis E.D."/>
            <person name="Hiller M."/>
            <person name="Vernes S.C."/>
            <person name="Myers E.W."/>
            <person name="Teeling E.C."/>
        </authorList>
    </citation>
    <scope>NUCLEOTIDE SEQUENCE [LARGE SCALE GENOMIC DNA]</scope>
    <source>
        <strain evidence="38">MMolMol1</strain>
        <tissue evidence="38">Muscle</tissue>
    </source>
</reference>
<comment type="catalytic activity">
    <reaction evidence="28">
        <text>2 iodide + H2O2 + 2 H(+) = diiodine + 2 H2O</text>
        <dbReference type="Rhea" id="RHEA:23336"/>
        <dbReference type="ChEBI" id="CHEBI:15377"/>
        <dbReference type="ChEBI" id="CHEBI:15378"/>
        <dbReference type="ChEBI" id="CHEBI:16240"/>
        <dbReference type="ChEBI" id="CHEBI:16382"/>
        <dbReference type="ChEBI" id="CHEBI:17606"/>
        <dbReference type="EC" id="1.11.1.8"/>
    </reaction>
</comment>
<evidence type="ECO:0000256" key="22">
    <source>
        <dbReference type="ARBA" id="ARBA00023157"/>
    </source>
</evidence>
<dbReference type="SMART" id="SM00179">
    <property type="entry name" value="EGF_CA"/>
    <property type="match status" value="1"/>
</dbReference>
<dbReference type="PROSITE" id="PS50292">
    <property type="entry name" value="PEROXIDASE_3"/>
    <property type="match status" value="1"/>
</dbReference>
<keyword evidence="17" id="KW-0106">Calcium</keyword>
<dbReference type="InterPro" id="IPR000436">
    <property type="entry name" value="Sushi_SCR_CCP_dom"/>
</dbReference>
<dbReference type="PROSITE" id="PS51257">
    <property type="entry name" value="PROKAR_LIPOPROTEIN"/>
    <property type="match status" value="1"/>
</dbReference>
<dbReference type="InParanoid" id="A0A7J8E522"/>
<sequence>MRALAVLGATLVVACSQVFFPFMRGKGRLWGQSHDPQGPSASEESQLLMDTATHSPADSRQLKKREIISPSQRLASPKPPEPTSGASSRVAEITETPVQATKRGVSLRQSQPLTDAPSEELLSTSTRVSGCLAPASPPQCPNTCLADRYRLITGACSNRDHPRWGASDMPLARWLPPAYEDGISEPRGWNPHFLYNGVLLPPVREVTQQVIHVPNEAVTEDEQYSDLLMAWGQYISHDIAFTPQSTGQATPGDGADGPLTCENRGASFPIQLPENASQTKGTPCLPFFRSSAACGPGAQGAWFGNLSTVSPRQQMNGLTSFLDASTVYGSSPALEEQLRNWTSAEGLLRVNAHHQDAGRAYLPFTRPPTPPACAPEPGARGPAPCFLAGDSRASEVPALTALHTLWLREHNRLAAALKALNPHWSADTTYQEARKVVGALHQIITLRDYVPKILGPEALRQHVGPYQGYDPTVDPTASNVFSTAAFRFGHTTIHPLVRRLDAGFRDHLPPLLLRDAFFRPWRVLKEGGLDPLVRGLLARPAKLQAPGQLMSEELTEKLVVLSPAGAFDLASLNLQRGRDHGLPGYNAWREFCGLPRLRTRADLSRVIANGSVADRIMDLYKHPDNVDVWLGGSVEDFLPHARTGPLFACIIGRQMKALRDGDRFWWEHSGVFTEVQRRELERHSLSRVICDNTGLPRVPADTFQVARFPQDFEPCEVIPGLSLEAWREAAPPGGACGFPGSVENGDVLLCGDSGRVVYSCRHGFRLQGPAQLTCSPQGWDFPPPVCEDVDECEGVEEPPCHVSARCRNTEGGFLCECSDPYVAGEDRRTCVDSGRLPKASLVSIVLGALLICSLAAFTWTVICRWSSGSLSPNCDHCS</sequence>
<dbReference type="PANTHER" id="PTHR11475:SF60">
    <property type="entry name" value="THYROID PEROXIDASE"/>
    <property type="match status" value="1"/>
</dbReference>
<evidence type="ECO:0000256" key="32">
    <source>
        <dbReference type="PROSITE-ProRule" id="PRU00302"/>
    </source>
</evidence>
<evidence type="ECO:0000256" key="3">
    <source>
        <dbReference type="ARBA" id="ARBA00004479"/>
    </source>
</evidence>
<comment type="catalytic activity">
    <reaction evidence="25">
        <text>[thyroglobulin]-L-tyrosine + iodide + H2O2 + H(+) = [thyroglobulin]-3-iodo-L-tyrosine + 2 H2O</text>
        <dbReference type="Rhea" id="RHEA:48956"/>
        <dbReference type="Rhea" id="RHEA-COMP:12274"/>
        <dbReference type="Rhea" id="RHEA-COMP:12275"/>
        <dbReference type="ChEBI" id="CHEBI:15377"/>
        <dbReference type="ChEBI" id="CHEBI:15378"/>
        <dbReference type="ChEBI" id="CHEBI:16240"/>
        <dbReference type="ChEBI" id="CHEBI:16382"/>
        <dbReference type="ChEBI" id="CHEBI:46858"/>
        <dbReference type="ChEBI" id="CHEBI:90870"/>
        <dbReference type="EC" id="1.11.1.8"/>
    </reaction>
</comment>
<evidence type="ECO:0000256" key="33">
    <source>
        <dbReference type="SAM" id="MobiDB-lite"/>
    </source>
</evidence>
<dbReference type="AlphaFoldDB" id="A0A7J8E522"/>
<dbReference type="SUPFAM" id="SSF57196">
    <property type="entry name" value="EGF/Laminin"/>
    <property type="match status" value="1"/>
</dbReference>
<evidence type="ECO:0000256" key="34">
    <source>
        <dbReference type="SAM" id="Phobius"/>
    </source>
</evidence>
<keyword evidence="20 30" id="KW-0408">Iron</keyword>
<dbReference type="CDD" id="cd09825">
    <property type="entry name" value="thyroid_peroxidase"/>
    <property type="match status" value="1"/>
</dbReference>
<evidence type="ECO:0000256" key="29">
    <source>
        <dbReference type="ARBA" id="ARBA00049000"/>
    </source>
</evidence>
<feature type="transmembrane region" description="Helical" evidence="34">
    <location>
        <begin position="839"/>
        <end position="862"/>
    </location>
</feature>
<keyword evidence="14 34" id="KW-0812">Transmembrane</keyword>
<dbReference type="PROSITE" id="PS50923">
    <property type="entry name" value="SUSHI"/>
    <property type="match status" value="1"/>
</dbReference>
<comment type="catalytic activity">
    <reaction evidence="29">
        <text>[thyroglobulin]-3-iodo-L-tyrosine + iodide + H2O2 + H(+) = [thyroglobulin]-3,5-diiodo-L-tyrosine + 2 H2O</text>
        <dbReference type="Rhea" id="RHEA:48960"/>
        <dbReference type="Rhea" id="RHEA-COMP:12275"/>
        <dbReference type="Rhea" id="RHEA-COMP:12276"/>
        <dbReference type="ChEBI" id="CHEBI:15377"/>
        <dbReference type="ChEBI" id="CHEBI:15378"/>
        <dbReference type="ChEBI" id="CHEBI:16240"/>
        <dbReference type="ChEBI" id="CHEBI:16382"/>
        <dbReference type="ChEBI" id="CHEBI:90870"/>
        <dbReference type="ChEBI" id="CHEBI:90871"/>
        <dbReference type="EC" id="1.11.1.8"/>
    </reaction>
</comment>
<feature type="signal peptide" evidence="35">
    <location>
        <begin position="1"/>
        <end position="16"/>
    </location>
</feature>
<feature type="binding site" description="axial binding residue" evidence="30">
    <location>
        <position position="490"/>
    </location>
    <ligand>
        <name>heme b</name>
        <dbReference type="ChEBI" id="CHEBI:60344"/>
    </ligand>
    <ligandPart>
        <name>Fe</name>
        <dbReference type="ChEBI" id="CHEBI:18248"/>
    </ligandPart>
</feature>
<comment type="caution">
    <text evidence="38">The sequence shown here is derived from an EMBL/GenBank/DDBJ whole genome shotgun (WGS) entry which is preliminary data.</text>
</comment>
<dbReference type="PRINTS" id="PR00457">
    <property type="entry name" value="ANPEROXIDASE"/>
</dbReference>
<dbReference type="PANTHER" id="PTHR11475">
    <property type="entry name" value="OXIDASE/PEROXIDASE"/>
    <property type="match status" value="1"/>
</dbReference>
<evidence type="ECO:0000256" key="28">
    <source>
        <dbReference type="ARBA" id="ARBA00048771"/>
    </source>
</evidence>
<keyword evidence="11 38" id="KW-0575">Peroxidase</keyword>
<comment type="similarity">
    <text evidence="5">Belongs to the prostaglandin G/H synthase family.</text>
</comment>
<keyword evidence="15 30" id="KW-0479">Metal-binding</keyword>
<dbReference type="InterPro" id="IPR037120">
    <property type="entry name" value="Haem_peroxidase_sf_animal"/>
</dbReference>
<evidence type="ECO:0000256" key="18">
    <source>
        <dbReference type="ARBA" id="ARBA00022989"/>
    </source>
</evidence>
<keyword evidence="19" id="KW-0560">Oxidoreductase</keyword>
<dbReference type="Gene3D" id="2.10.25.10">
    <property type="entry name" value="Laminin"/>
    <property type="match status" value="1"/>
</dbReference>
<organism evidence="38 39">
    <name type="scientific">Molossus molossus</name>
    <name type="common">Pallas' mastiff bat</name>
    <name type="synonym">Vespertilio molossus</name>
    <dbReference type="NCBI Taxonomy" id="27622"/>
    <lineage>
        <taxon>Eukaryota</taxon>
        <taxon>Metazoa</taxon>
        <taxon>Chordata</taxon>
        <taxon>Craniata</taxon>
        <taxon>Vertebrata</taxon>
        <taxon>Euteleostomi</taxon>
        <taxon>Mammalia</taxon>
        <taxon>Eutheria</taxon>
        <taxon>Laurasiatheria</taxon>
        <taxon>Chiroptera</taxon>
        <taxon>Yangochiroptera</taxon>
        <taxon>Molossidae</taxon>
        <taxon>Molossus</taxon>
    </lineage>
</organism>
<evidence type="ECO:0000256" key="23">
    <source>
        <dbReference type="ARBA" id="ARBA00023180"/>
    </source>
</evidence>
<dbReference type="FunCoup" id="A0A7J8E522">
    <property type="interactions" value="54"/>
</dbReference>
<evidence type="ECO:0000256" key="14">
    <source>
        <dbReference type="ARBA" id="ARBA00022692"/>
    </source>
</evidence>
<dbReference type="GO" id="GO:0005615">
    <property type="term" value="C:extracellular space"/>
    <property type="evidence" value="ECO:0007669"/>
    <property type="project" value="TreeGrafter"/>
</dbReference>
<evidence type="ECO:0000256" key="12">
    <source>
        <dbReference type="ARBA" id="ARBA00022617"/>
    </source>
</evidence>
<evidence type="ECO:0000256" key="19">
    <source>
        <dbReference type="ARBA" id="ARBA00023002"/>
    </source>
</evidence>
<comment type="caution">
    <text evidence="31">Lacks conserved residue(s) required for the propagation of feature annotation.</text>
</comment>
<protein>
    <recommendedName>
        <fullName evidence="8">Thyroid peroxidase</fullName>
        <ecNumber evidence="7">1.11.1.8</ecNumber>
    </recommendedName>
</protein>
<evidence type="ECO:0000256" key="21">
    <source>
        <dbReference type="ARBA" id="ARBA00023136"/>
    </source>
</evidence>
<dbReference type="CDD" id="cd00033">
    <property type="entry name" value="CCP"/>
    <property type="match status" value="1"/>
</dbReference>
<dbReference type="GO" id="GO:0006979">
    <property type="term" value="P:response to oxidative stress"/>
    <property type="evidence" value="ECO:0007669"/>
    <property type="project" value="InterPro"/>
</dbReference>
<evidence type="ECO:0000256" key="20">
    <source>
        <dbReference type="ARBA" id="ARBA00023004"/>
    </source>
</evidence>
<evidence type="ECO:0000313" key="39">
    <source>
        <dbReference type="Proteomes" id="UP000550707"/>
    </source>
</evidence>
<dbReference type="GO" id="GO:0004447">
    <property type="term" value="F:iodide peroxidase activity"/>
    <property type="evidence" value="ECO:0007669"/>
    <property type="project" value="UniProtKB-EC"/>
</dbReference>
<evidence type="ECO:0000313" key="38">
    <source>
        <dbReference type="EMBL" id="KAF6430431.1"/>
    </source>
</evidence>
<dbReference type="GO" id="GO:0042744">
    <property type="term" value="P:hydrogen peroxide catabolic process"/>
    <property type="evidence" value="ECO:0007669"/>
    <property type="project" value="UniProtKB-KW"/>
</dbReference>
<evidence type="ECO:0000256" key="6">
    <source>
        <dbReference type="ARBA" id="ARBA00011561"/>
    </source>
</evidence>
<dbReference type="PROSITE" id="PS00010">
    <property type="entry name" value="ASX_HYDROXYL"/>
    <property type="match status" value="1"/>
</dbReference>
<evidence type="ECO:0000256" key="5">
    <source>
        <dbReference type="ARBA" id="ARBA00008928"/>
    </source>
</evidence>
<keyword evidence="9" id="KW-0893">Thyroid hormones biosynthesis</keyword>
<evidence type="ECO:0000256" key="2">
    <source>
        <dbReference type="ARBA" id="ARBA00003834"/>
    </source>
</evidence>
<feature type="region of interest" description="Disordered" evidence="33">
    <location>
        <begin position="52"/>
        <end position="119"/>
    </location>
</feature>
<keyword evidence="21 34" id="KW-0472">Membrane</keyword>
<evidence type="ECO:0000256" key="9">
    <source>
        <dbReference type="ARBA" id="ARBA00022534"/>
    </source>
</evidence>
<evidence type="ECO:0000256" key="27">
    <source>
        <dbReference type="ARBA" id="ARBA00048299"/>
    </source>
</evidence>
<keyword evidence="10 31" id="KW-0245">EGF-like domain</keyword>
<dbReference type="UniPathway" id="UPA00194"/>
<feature type="domain" description="Sushi" evidence="37">
    <location>
        <begin position="734"/>
        <end position="788"/>
    </location>
</feature>
<evidence type="ECO:0000256" key="7">
    <source>
        <dbReference type="ARBA" id="ARBA00012311"/>
    </source>
</evidence>
<dbReference type="PROSITE" id="PS50026">
    <property type="entry name" value="EGF_3"/>
    <property type="match status" value="1"/>
</dbReference>
<dbReference type="GO" id="GO:0042446">
    <property type="term" value="P:hormone biosynthetic process"/>
    <property type="evidence" value="ECO:0007669"/>
    <property type="project" value="UniProtKB-KW"/>
</dbReference>
<comment type="catalytic activity">
    <reaction evidence="27">
        <text>2 [thyroglobulin]-3,5-diiodo-L-tyrosine + H2O2 = [thyroglobulin]-L-thyroxine + [thyroglobulin]-dehydroalanine + 2 H2O</text>
        <dbReference type="Rhea" id="RHEA:48964"/>
        <dbReference type="Rhea" id="RHEA-COMP:12276"/>
        <dbReference type="Rhea" id="RHEA-COMP:12277"/>
        <dbReference type="Rhea" id="RHEA-COMP:12278"/>
        <dbReference type="ChEBI" id="CHEBI:15377"/>
        <dbReference type="ChEBI" id="CHEBI:16240"/>
        <dbReference type="ChEBI" id="CHEBI:90871"/>
        <dbReference type="ChEBI" id="CHEBI:90872"/>
        <dbReference type="ChEBI" id="CHEBI:90873"/>
        <dbReference type="EC" id="1.11.1.8"/>
    </reaction>
</comment>
<dbReference type="SUPFAM" id="SSF48113">
    <property type="entry name" value="Heme-dependent peroxidases"/>
    <property type="match status" value="1"/>
</dbReference>
<comment type="subcellular location">
    <subcellularLocation>
        <location evidence="3">Membrane</location>
        <topology evidence="3">Single-pass type I membrane protein</topology>
    </subcellularLocation>
</comment>
<dbReference type="PROSITE" id="PS01186">
    <property type="entry name" value="EGF_2"/>
    <property type="match status" value="1"/>
</dbReference>
<dbReference type="Pfam" id="PF07645">
    <property type="entry name" value="EGF_CA"/>
    <property type="match status" value="1"/>
</dbReference>
<dbReference type="InterPro" id="IPR010255">
    <property type="entry name" value="Haem_peroxidase_sf"/>
</dbReference>
<keyword evidence="16 35" id="KW-0732">Signal</keyword>
<keyword evidence="23" id="KW-0325">Glycoprotein</keyword>
<evidence type="ECO:0000259" key="37">
    <source>
        <dbReference type="PROSITE" id="PS50923"/>
    </source>
</evidence>
<feature type="domain" description="EGF-like" evidence="36">
    <location>
        <begin position="788"/>
        <end position="831"/>
    </location>
</feature>
<name>A0A7J8E522_MOLMO</name>
<dbReference type="PROSITE" id="PS01187">
    <property type="entry name" value="EGF_CA"/>
    <property type="match status" value="1"/>
</dbReference>
<evidence type="ECO:0000256" key="25">
    <source>
        <dbReference type="ARBA" id="ARBA00048137"/>
    </source>
</evidence>
<dbReference type="InterPro" id="IPR029589">
    <property type="entry name" value="TPO"/>
</dbReference>
<evidence type="ECO:0000256" key="30">
    <source>
        <dbReference type="PIRSR" id="PIRSR619791-2"/>
    </source>
</evidence>
<evidence type="ECO:0000256" key="16">
    <source>
        <dbReference type="ARBA" id="ARBA00022729"/>
    </source>
</evidence>
<dbReference type="Gene3D" id="2.10.70.10">
    <property type="entry name" value="Complement Module, domain 1"/>
    <property type="match status" value="1"/>
</dbReference>
<feature type="chain" id="PRO_5029651385" description="Thyroid peroxidase" evidence="35">
    <location>
        <begin position="17"/>
        <end position="878"/>
    </location>
</feature>
<dbReference type="InterPro" id="IPR018097">
    <property type="entry name" value="EGF_Ca-bd_CS"/>
</dbReference>
<dbReference type="InterPro" id="IPR000742">
    <property type="entry name" value="EGF"/>
</dbReference>
<dbReference type="GO" id="GO:0005509">
    <property type="term" value="F:calcium ion binding"/>
    <property type="evidence" value="ECO:0007669"/>
    <property type="project" value="InterPro"/>
</dbReference>
<evidence type="ECO:0000256" key="10">
    <source>
        <dbReference type="ARBA" id="ARBA00022536"/>
    </source>
</evidence>
<dbReference type="Pfam" id="PF00084">
    <property type="entry name" value="Sushi"/>
    <property type="match status" value="1"/>
</dbReference>
<evidence type="ECO:0000256" key="4">
    <source>
        <dbReference type="ARBA" id="ARBA00005197"/>
    </source>
</evidence>
<comment type="subunit">
    <text evidence="6">Interacts with DUOX1, DUOX2 and CYBA.</text>
</comment>
<dbReference type="InterPro" id="IPR001881">
    <property type="entry name" value="EGF-like_Ca-bd_dom"/>
</dbReference>
<dbReference type="SUPFAM" id="SSF57535">
    <property type="entry name" value="Complement control module/SCR domain"/>
    <property type="match status" value="1"/>
</dbReference>
<dbReference type="FunFam" id="1.10.640.10:FF:000010">
    <property type="entry name" value="Thyroid peroxidase"/>
    <property type="match status" value="1"/>
</dbReference>
<dbReference type="GO" id="GO:0006590">
    <property type="term" value="P:thyroid hormone generation"/>
    <property type="evidence" value="ECO:0007669"/>
    <property type="project" value="UniProtKB-UniPathway"/>
</dbReference>
<dbReference type="Pfam" id="PF03098">
    <property type="entry name" value="An_peroxidase"/>
    <property type="match status" value="1"/>
</dbReference>
<evidence type="ECO:0000256" key="11">
    <source>
        <dbReference type="ARBA" id="ARBA00022559"/>
    </source>
</evidence>
<evidence type="ECO:0000256" key="1">
    <source>
        <dbReference type="ARBA" id="ARBA00001970"/>
    </source>
</evidence>
<dbReference type="InterPro" id="IPR049883">
    <property type="entry name" value="NOTCH1_EGF-like"/>
</dbReference>
<keyword evidence="39" id="KW-1185">Reference proteome</keyword>
<comment type="cofactor">
    <cofactor evidence="1">
        <name>heme b</name>
        <dbReference type="ChEBI" id="CHEBI:60344"/>
    </cofactor>
</comment>
<comment type="function">
    <text evidence="2">Iodination and coupling of the hormonogenic tyrosines in thyroglobulin to yield the thyroid hormones T(3) and T(4).</text>
</comment>
<evidence type="ECO:0000256" key="15">
    <source>
        <dbReference type="ARBA" id="ARBA00022723"/>
    </source>
</evidence>
<evidence type="ECO:0000256" key="8">
    <source>
        <dbReference type="ARBA" id="ARBA00021693"/>
    </source>
</evidence>
<evidence type="ECO:0000256" key="24">
    <source>
        <dbReference type="ARBA" id="ARBA00023324"/>
    </source>
</evidence>
<evidence type="ECO:0000259" key="36">
    <source>
        <dbReference type="PROSITE" id="PS50026"/>
    </source>
</evidence>
<keyword evidence="24" id="KW-0376">Hydrogen peroxide</keyword>